<keyword evidence="5 9" id="KW-0808">Transferase</keyword>
<evidence type="ECO:0000256" key="6">
    <source>
        <dbReference type="ARBA" id="ARBA00022737"/>
    </source>
</evidence>
<dbReference type="SUPFAM" id="SSF48439">
    <property type="entry name" value="Protein prenylyltransferase"/>
    <property type="match status" value="1"/>
</dbReference>
<comment type="function">
    <text evidence="9">Catalyzes the transfer of a geranyl-geranyl moiety from geranyl-geranyl pyrophosphate to cysteines occuring in specific C-terminal amino acid sequences.</text>
</comment>
<evidence type="ECO:0000256" key="8">
    <source>
        <dbReference type="ARBA" id="ARBA00047658"/>
    </source>
</evidence>
<accession>A0A2T0A8G2</accession>
<dbReference type="PANTHER" id="PTHR11129">
    <property type="entry name" value="PROTEIN FARNESYLTRANSFERASE ALPHA SUBUNIT/RAB GERANYLGERANYL TRANSFERASE ALPHA SUBUNIT"/>
    <property type="match status" value="1"/>
</dbReference>
<dbReference type="GO" id="GO:0097354">
    <property type="term" value="P:prenylation"/>
    <property type="evidence" value="ECO:0007669"/>
    <property type="project" value="UniProtKB-UniRule"/>
</dbReference>
<evidence type="ECO:0000313" key="10">
    <source>
        <dbReference type="EMBL" id="PRQ74295.1"/>
    </source>
</evidence>
<dbReference type="PROSITE" id="PS51147">
    <property type="entry name" value="PFTA"/>
    <property type="match status" value="4"/>
</dbReference>
<evidence type="ECO:0000256" key="7">
    <source>
        <dbReference type="ARBA" id="ARBA00031267"/>
    </source>
</evidence>
<evidence type="ECO:0000256" key="9">
    <source>
        <dbReference type="RuleBase" id="RU367120"/>
    </source>
</evidence>
<proteinExistence type="inferred from homology"/>
<dbReference type="GO" id="GO:0004663">
    <property type="term" value="F:Rab geranylgeranyltransferase activity"/>
    <property type="evidence" value="ECO:0007669"/>
    <property type="project" value="UniProtKB-UniRule"/>
</dbReference>
<comment type="caution">
    <text evidence="10">The sequence shown here is derived from an EMBL/GenBank/DDBJ whole genome shotgun (WGS) entry which is preliminary data.</text>
</comment>
<dbReference type="FunFam" id="1.25.40.120:FF:000035">
    <property type="entry name" value="Geranylgeranyl transferase type-2 subunit alpha"/>
    <property type="match status" value="1"/>
</dbReference>
<evidence type="ECO:0000313" key="11">
    <source>
        <dbReference type="Proteomes" id="UP000239560"/>
    </source>
</evidence>
<dbReference type="GO" id="GO:0005968">
    <property type="term" value="C:Rab-protein geranylgeranyltransferase complex"/>
    <property type="evidence" value="ECO:0007669"/>
    <property type="project" value="TreeGrafter"/>
</dbReference>
<name>A0A2T0A8G2_RHOTO</name>
<evidence type="ECO:0000256" key="3">
    <source>
        <dbReference type="ARBA" id="ARBA00014772"/>
    </source>
</evidence>
<keyword evidence="6" id="KW-0677">Repeat</keyword>
<evidence type="ECO:0000256" key="4">
    <source>
        <dbReference type="ARBA" id="ARBA00022602"/>
    </source>
</evidence>
<comment type="similarity">
    <text evidence="1 9">Belongs to the protein prenyltransferase subunit alpha family.</text>
</comment>
<sequence>MQTVQQKAASKEYTQEALDLTTRLLSLNPEFQTGWGIRRRILLSGLLKDADAETRQRILEGDLHLTMASLQQNPKVYCVWEHRKWVLETMTDADWGWEIKMVEMYLEKDARNFHSWDYRRYLISSILALPSDPSPSRSKPLPRPTTESELAFTTRKISANFSNFSAWHYRTKLLAKLWDEKGWRPDAKERLERVDQEFELVKQAIWSDPNDQSAWLYHRWLVGEGTIPIVRREIEGIDELLEEEPDSRWCLDSLVYYKRLLVRLLEAQGDATRHEREELNLACVEMLDKLKEVDPMRRARYQDLSLQILPARR</sequence>
<dbReference type="AlphaFoldDB" id="A0A2T0A8G2"/>
<gene>
    <name evidence="10" type="ORF">AAT19DRAFT_14648</name>
</gene>
<dbReference type="InterPro" id="IPR002088">
    <property type="entry name" value="Prenyl_trans_a"/>
</dbReference>
<reference evidence="10 11" key="1">
    <citation type="journal article" date="2018" name="Elife">
        <title>Functional genomics of lipid metabolism in the oleaginous yeast Rhodosporidium toruloides.</title>
        <authorList>
            <person name="Coradetti S.T."/>
            <person name="Pinel D."/>
            <person name="Geiselman G."/>
            <person name="Ito M."/>
            <person name="Mondo S."/>
            <person name="Reilly M.C."/>
            <person name="Cheng Y.F."/>
            <person name="Bauer S."/>
            <person name="Grigoriev I."/>
            <person name="Gladden J.M."/>
            <person name="Simmons B.A."/>
            <person name="Brem R."/>
            <person name="Arkin A.P."/>
            <person name="Skerker J.M."/>
        </authorList>
    </citation>
    <scope>NUCLEOTIDE SEQUENCE [LARGE SCALE GENOMIC DNA]</scope>
    <source>
        <strain evidence="10 11">NBRC 0880</strain>
    </source>
</reference>
<dbReference type="Proteomes" id="UP000239560">
    <property type="component" value="Unassembled WGS sequence"/>
</dbReference>
<dbReference type="EMBL" id="LCTV02000006">
    <property type="protein sequence ID" value="PRQ74295.1"/>
    <property type="molecule type" value="Genomic_DNA"/>
</dbReference>
<organism evidence="10 11">
    <name type="scientific">Rhodotorula toruloides</name>
    <name type="common">Yeast</name>
    <name type="synonym">Rhodosporidium toruloides</name>
    <dbReference type="NCBI Taxonomy" id="5286"/>
    <lineage>
        <taxon>Eukaryota</taxon>
        <taxon>Fungi</taxon>
        <taxon>Dikarya</taxon>
        <taxon>Basidiomycota</taxon>
        <taxon>Pucciniomycotina</taxon>
        <taxon>Microbotryomycetes</taxon>
        <taxon>Sporidiobolales</taxon>
        <taxon>Sporidiobolaceae</taxon>
        <taxon>Rhodotorula</taxon>
    </lineage>
</organism>
<dbReference type="EC" id="2.5.1.60" evidence="2 9"/>
<dbReference type="Pfam" id="PF01239">
    <property type="entry name" value="PPTA"/>
    <property type="match status" value="5"/>
</dbReference>
<dbReference type="Gene3D" id="1.25.40.120">
    <property type="entry name" value="Protein prenylyltransferase"/>
    <property type="match status" value="1"/>
</dbReference>
<protein>
    <recommendedName>
        <fullName evidence="3 9">Geranylgeranyl transferase type-2 subunit alpha</fullName>
        <ecNumber evidence="2 9">2.5.1.60</ecNumber>
    </recommendedName>
    <alternativeName>
        <fullName evidence="7 9">Geranylgeranyl transferase type II subunit alpha</fullName>
    </alternativeName>
</protein>
<evidence type="ECO:0000256" key="1">
    <source>
        <dbReference type="ARBA" id="ARBA00006734"/>
    </source>
</evidence>
<evidence type="ECO:0000256" key="5">
    <source>
        <dbReference type="ARBA" id="ARBA00022679"/>
    </source>
</evidence>
<dbReference type="OrthoDB" id="1658at2759"/>
<dbReference type="PANTHER" id="PTHR11129:SF2">
    <property type="entry name" value="GERANYLGERANYL TRANSFERASE TYPE-2 SUBUNIT ALPHA"/>
    <property type="match status" value="1"/>
</dbReference>
<keyword evidence="4 9" id="KW-0637">Prenyltransferase</keyword>
<comment type="catalytic activity">
    <reaction evidence="8 9">
        <text>geranylgeranyl diphosphate + L-cysteinyl-[protein] = S-geranylgeranyl-L-cysteinyl-[protein] + diphosphate</text>
        <dbReference type="Rhea" id="RHEA:21240"/>
        <dbReference type="Rhea" id="RHEA-COMP:10131"/>
        <dbReference type="Rhea" id="RHEA-COMP:11537"/>
        <dbReference type="ChEBI" id="CHEBI:29950"/>
        <dbReference type="ChEBI" id="CHEBI:33019"/>
        <dbReference type="ChEBI" id="CHEBI:57533"/>
        <dbReference type="ChEBI" id="CHEBI:86021"/>
        <dbReference type="EC" id="2.5.1.60"/>
    </reaction>
</comment>
<evidence type="ECO:0000256" key="2">
    <source>
        <dbReference type="ARBA" id="ARBA00012656"/>
    </source>
</evidence>